<protein>
    <submittedName>
        <fullName evidence="2">Efflux RND transporter permease subunit</fullName>
    </submittedName>
</protein>
<feature type="transmembrane region" description="Helical" evidence="1">
    <location>
        <begin position="890"/>
        <end position="911"/>
    </location>
</feature>
<keyword evidence="1" id="KW-1133">Transmembrane helix</keyword>
<evidence type="ECO:0000313" key="3">
    <source>
        <dbReference type="Proteomes" id="UP000569732"/>
    </source>
</evidence>
<dbReference type="GO" id="GO:0042910">
    <property type="term" value="F:xenobiotic transmembrane transporter activity"/>
    <property type="evidence" value="ECO:0007669"/>
    <property type="project" value="TreeGrafter"/>
</dbReference>
<dbReference type="Pfam" id="PF00873">
    <property type="entry name" value="ACR_tran"/>
    <property type="match status" value="1"/>
</dbReference>
<reference evidence="2 3" key="1">
    <citation type="submission" date="2020-07" db="EMBL/GenBank/DDBJ databases">
        <title>Endozoicomonas sp. nov., isolated from sediment.</title>
        <authorList>
            <person name="Gu T."/>
        </authorList>
    </citation>
    <scope>NUCLEOTIDE SEQUENCE [LARGE SCALE GENOMIC DNA]</scope>
    <source>
        <strain evidence="2 3">SM1973</strain>
    </source>
</reference>
<dbReference type="SUPFAM" id="SSF82866">
    <property type="entry name" value="Multidrug efflux transporter AcrB transmembrane domain"/>
    <property type="match status" value="2"/>
</dbReference>
<dbReference type="EMBL" id="JACCKB010000044">
    <property type="protein sequence ID" value="NYZ68547.1"/>
    <property type="molecule type" value="Genomic_DNA"/>
</dbReference>
<proteinExistence type="predicted"/>
<dbReference type="Proteomes" id="UP000569732">
    <property type="component" value="Unassembled WGS sequence"/>
</dbReference>
<feature type="transmembrane region" description="Helical" evidence="1">
    <location>
        <begin position="865"/>
        <end position="884"/>
    </location>
</feature>
<organism evidence="2 3">
    <name type="scientific">Spartinivicinus marinus</name>
    <dbReference type="NCBI Taxonomy" id="2994442"/>
    <lineage>
        <taxon>Bacteria</taxon>
        <taxon>Pseudomonadati</taxon>
        <taxon>Pseudomonadota</taxon>
        <taxon>Gammaproteobacteria</taxon>
        <taxon>Oceanospirillales</taxon>
        <taxon>Zooshikellaceae</taxon>
        <taxon>Spartinivicinus</taxon>
    </lineage>
</organism>
<evidence type="ECO:0000256" key="1">
    <source>
        <dbReference type="SAM" id="Phobius"/>
    </source>
</evidence>
<feature type="transmembrane region" description="Helical" evidence="1">
    <location>
        <begin position="994"/>
        <end position="1017"/>
    </location>
</feature>
<keyword evidence="1" id="KW-0472">Membrane</keyword>
<sequence>MIRYFASHPTAANVLMWVFLLLGMVAIPSMKKETFPVIEKYEVEVSVAYPGASASDVEEGICQPLEDATDGINYMEEKSCEAKNSTGIMTLKMQEQGDMLQFIDDINRAVDGIDSFPEDAEDPIVQELNLTSQVISIAVSADTSSTELKYLAEYYKSKLLQQPNIPIVDIQGFSDRLLKIEVEDYNLQKYGLSINSLADIIKSQALDLPTGELETKYGNHQIKFVDLRRTPDQLEELVIISGEQGGEVRLGDIAKVTDTFENKEEKITFNGKPSAIIKISKNKADDSLKILDAVTQFVEAENAKLPEGVKLYLTEDSTSIVKDRLQLLITNSWQGIILVILALFLFFSARYTFWVAMGLPVSFMASFMVISAFGVSINMISMVGMLIAIGILMDDAIVISESIATEYKKGLSPLDAAVAGVGRVAKGILSSFVTTILIFGGLLFLKGDIGQVLKVLPIVLISVLTVSLIEAFLILPHHLKQSLDRQQYNQKSTSGWRQTFSNIFERFREKVGRLADLSVKFRYAFVGLTFAILFLTVSLIPAGVVKFKGFPDIDGDIIQALILLPQGTPLEKTESVVEQVIKGLKATSMELSVNENESLVRNIRVDFNKNSEAYESGTHIATVSVDLLSAEIRNTNITTFARTWREKVGDIPDIISLQYKEPSRGPAGRPIKIRLQGDSLEELSSVSNALQNWLRGYPGVVDVADDLRPGMPEFSVNLQEGVLGIGINAQDLSQQLRAAYQGIKVDEIQYQNESYEIKVMLADESKNTLTDFDYMTIIHPQTKQAIPLAAIANIEQTRSYARINRLNNIRTVTVYGEIEADVANATEIVMDTRRKLFPKLAKQYPEVKLLVEGESKNNKTTGDSFAKAFLLGIVGIFFLLSLQFRNYIEPIIVLVAIPLSLIGVIWGHYFLGLDLTMPSVMGFVSLAGIVINNSILLVEFVKLRVREGMSVHDAASQATRDRFRAIFLTSLTTVMGMLPLLFETSFQAKILIPLVASITFGLITSTVLVLIVLPALYSILEDFGVTRIEVVES</sequence>
<dbReference type="RefSeq" id="WP_180570551.1">
    <property type="nucleotide sequence ID" value="NZ_JACCKB010000044.1"/>
</dbReference>
<dbReference type="PANTHER" id="PTHR32063">
    <property type="match status" value="1"/>
</dbReference>
<dbReference type="Gene3D" id="3.30.2090.10">
    <property type="entry name" value="Multidrug efflux transporter AcrB TolC docking domain, DN and DC subdomains"/>
    <property type="match status" value="2"/>
</dbReference>
<feature type="transmembrane region" description="Helical" evidence="1">
    <location>
        <begin position="923"/>
        <end position="943"/>
    </location>
</feature>
<evidence type="ECO:0000313" key="2">
    <source>
        <dbReference type="EMBL" id="NYZ68547.1"/>
    </source>
</evidence>
<dbReference type="InterPro" id="IPR001036">
    <property type="entry name" value="Acrflvin-R"/>
</dbReference>
<dbReference type="Gene3D" id="3.30.70.1320">
    <property type="entry name" value="Multidrug efflux transporter AcrB pore domain like"/>
    <property type="match status" value="1"/>
</dbReference>
<keyword evidence="1" id="KW-0812">Transmembrane</keyword>
<dbReference type="AlphaFoldDB" id="A0A853IGD8"/>
<feature type="transmembrane region" description="Helical" evidence="1">
    <location>
        <begin position="12"/>
        <end position="30"/>
    </location>
</feature>
<dbReference type="SUPFAM" id="SSF82693">
    <property type="entry name" value="Multidrug efflux transporter AcrB pore domain, PN1, PN2, PC1 and PC2 subdomains"/>
    <property type="match status" value="2"/>
</dbReference>
<feature type="transmembrane region" description="Helical" evidence="1">
    <location>
        <begin position="963"/>
        <end position="982"/>
    </location>
</feature>
<name>A0A853IGD8_9GAMM</name>
<keyword evidence="3" id="KW-1185">Reference proteome</keyword>
<comment type="caution">
    <text evidence="2">The sequence shown here is derived from an EMBL/GenBank/DDBJ whole genome shotgun (WGS) entry which is preliminary data.</text>
</comment>
<feature type="transmembrane region" description="Helical" evidence="1">
    <location>
        <begin position="424"/>
        <end position="445"/>
    </location>
</feature>
<dbReference type="GO" id="GO:0005886">
    <property type="term" value="C:plasma membrane"/>
    <property type="evidence" value="ECO:0007669"/>
    <property type="project" value="TreeGrafter"/>
</dbReference>
<accession>A0A853IGD8</accession>
<feature type="transmembrane region" description="Helical" evidence="1">
    <location>
        <begin position="523"/>
        <end position="545"/>
    </location>
</feature>
<dbReference type="InterPro" id="IPR027463">
    <property type="entry name" value="AcrB_DN_DC_subdom"/>
</dbReference>
<dbReference type="Gene3D" id="3.30.70.1430">
    <property type="entry name" value="Multidrug efflux transporter AcrB pore domain"/>
    <property type="match status" value="2"/>
</dbReference>
<dbReference type="SUPFAM" id="SSF82714">
    <property type="entry name" value="Multidrug efflux transporter AcrB TolC docking domain, DN and DC subdomains"/>
    <property type="match status" value="2"/>
</dbReference>
<dbReference type="Gene3D" id="3.30.70.1440">
    <property type="entry name" value="Multidrug efflux transporter AcrB pore domain"/>
    <property type="match status" value="1"/>
</dbReference>
<feature type="transmembrane region" description="Helical" evidence="1">
    <location>
        <begin position="452"/>
        <end position="475"/>
    </location>
</feature>
<feature type="transmembrane region" description="Helical" evidence="1">
    <location>
        <begin position="327"/>
        <end position="347"/>
    </location>
</feature>
<dbReference type="PANTHER" id="PTHR32063:SF33">
    <property type="entry name" value="RND SUPERFAMILY EFFLUX PUMP PERMEASE COMPONENT"/>
    <property type="match status" value="1"/>
</dbReference>
<gene>
    <name evidence="2" type="ORF">H0A36_21260</name>
</gene>
<dbReference type="Gene3D" id="1.20.1640.10">
    <property type="entry name" value="Multidrug efflux transporter AcrB transmembrane domain"/>
    <property type="match status" value="2"/>
</dbReference>
<dbReference type="PRINTS" id="PR00702">
    <property type="entry name" value="ACRIFLAVINRP"/>
</dbReference>